<proteinExistence type="predicted"/>
<evidence type="ECO:0000256" key="1">
    <source>
        <dbReference type="SAM" id="Phobius"/>
    </source>
</evidence>
<name>A0ABY4EGV5_9BACI</name>
<sequence>MQQTNQDEKQKEAPEYEMDVLNLPPRKEVHANKKAKTKWKLNFIFFRVLILIIILLVMIALSYRYWGGWLEPVFGSNPIHQTTSYGLEQNQTHFVLIQNAGMEKSFRS</sequence>
<dbReference type="Proteomes" id="UP000831787">
    <property type="component" value="Chromosome"/>
</dbReference>
<evidence type="ECO:0000313" key="2">
    <source>
        <dbReference type="EMBL" id="UOQ42677.1"/>
    </source>
</evidence>
<organism evidence="2 3">
    <name type="scientific">Halobacillus salinarum</name>
    <dbReference type="NCBI Taxonomy" id="2932257"/>
    <lineage>
        <taxon>Bacteria</taxon>
        <taxon>Bacillati</taxon>
        <taxon>Bacillota</taxon>
        <taxon>Bacilli</taxon>
        <taxon>Bacillales</taxon>
        <taxon>Bacillaceae</taxon>
        <taxon>Halobacillus</taxon>
    </lineage>
</organism>
<dbReference type="EMBL" id="CP095073">
    <property type="protein sequence ID" value="UOQ42677.1"/>
    <property type="molecule type" value="Genomic_DNA"/>
</dbReference>
<keyword evidence="1" id="KW-0812">Transmembrane</keyword>
<accession>A0ABY4EGV5</accession>
<keyword evidence="1" id="KW-0472">Membrane</keyword>
<keyword evidence="1" id="KW-1133">Transmembrane helix</keyword>
<feature type="transmembrane region" description="Helical" evidence="1">
    <location>
        <begin position="44"/>
        <end position="66"/>
    </location>
</feature>
<keyword evidence="3" id="KW-1185">Reference proteome</keyword>
<dbReference type="RefSeq" id="WP_244707982.1">
    <property type="nucleotide sequence ID" value="NZ_CP095073.1"/>
</dbReference>
<evidence type="ECO:0000313" key="3">
    <source>
        <dbReference type="Proteomes" id="UP000831787"/>
    </source>
</evidence>
<reference evidence="2 3" key="1">
    <citation type="submission" date="2022-04" db="EMBL/GenBank/DDBJ databases">
        <title>Halobacillus sp. isolated from saltern.</title>
        <authorList>
            <person name="Won M."/>
            <person name="Lee C.-M."/>
            <person name="Woen H.-Y."/>
            <person name="Kwon S.-W."/>
        </authorList>
    </citation>
    <scope>NUCLEOTIDE SEQUENCE [LARGE SCALE GENOMIC DNA]</scope>
    <source>
        <strain evidence="2 3">SSBR10-3</strain>
    </source>
</reference>
<gene>
    <name evidence="2" type="ORF">MUN89_11910</name>
</gene>
<protein>
    <submittedName>
        <fullName evidence="2">Uncharacterized protein</fullName>
    </submittedName>
</protein>